<dbReference type="GO" id="GO:0009378">
    <property type="term" value="F:four-way junction helicase activity"/>
    <property type="evidence" value="ECO:0007669"/>
    <property type="project" value="TreeGrafter"/>
</dbReference>
<dbReference type="EC" id="5.6.2.4" evidence="3"/>
<dbReference type="GO" id="GO:0016787">
    <property type="term" value="F:hydrolase activity"/>
    <property type="evidence" value="ECO:0007669"/>
    <property type="project" value="UniProtKB-KW"/>
</dbReference>
<dbReference type="Gene3D" id="3.40.50.300">
    <property type="entry name" value="P-loop containing nucleotide triphosphate hydrolases"/>
    <property type="match status" value="2"/>
</dbReference>
<reference evidence="6" key="1">
    <citation type="journal article" date="2012" name="Science">
        <title>The Paleozoic origin of enzymatic lignin decomposition reconstructed from 31 fungal genomes.</title>
        <authorList>
            <person name="Floudas D."/>
            <person name="Binder M."/>
            <person name="Riley R."/>
            <person name="Barry K."/>
            <person name="Blanchette R.A."/>
            <person name="Henrissat B."/>
            <person name="Martinez A.T."/>
            <person name="Otillar R."/>
            <person name="Spatafora J.W."/>
            <person name="Yadav J.S."/>
            <person name="Aerts A."/>
            <person name="Benoit I."/>
            <person name="Boyd A."/>
            <person name="Carlson A."/>
            <person name="Copeland A."/>
            <person name="Coutinho P.M."/>
            <person name="de Vries R.P."/>
            <person name="Ferreira P."/>
            <person name="Findley K."/>
            <person name="Foster B."/>
            <person name="Gaskell J."/>
            <person name="Glotzer D."/>
            <person name="Gorecki P."/>
            <person name="Heitman J."/>
            <person name="Hesse C."/>
            <person name="Hori C."/>
            <person name="Igarashi K."/>
            <person name="Jurgens J.A."/>
            <person name="Kallen N."/>
            <person name="Kersten P."/>
            <person name="Kohler A."/>
            <person name="Kuees U."/>
            <person name="Kumar T.K.A."/>
            <person name="Kuo A."/>
            <person name="LaButti K."/>
            <person name="Larrondo L.F."/>
            <person name="Lindquist E."/>
            <person name="Ling A."/>
            <person name="Lombard V."/>
            <person name="Lucas S."/>
            <person name="Lundell T."/>
            <person name="Martin R."/>
            <person name="McLaughlin D.J."/>
            <person name="Morgenstern I."/>
            <person name="Morin E."/>
            <person name="Murat C."/>
            <person name="Nagy L.G."/>
            <person name="Nolan M."/>
            <person name="Ohm R.A."/>
            <person name="Patyshakuliyeva A."/>
            <person name="Rokas A."/>
            <person name="Ruiz-Duenas F.J."/>
            <person name="Sabat G."/>
            <person name="Salamov A."/>
            <person name="Samejima M."/>
            <person name="Schmutz J."/>
            <person name="Slot J.C."/>
            <person name="St John F."/>
            <person name="Stenlid J."/>
            <person name="Sun H."/>
            <person name="Sun S."/>
            <person name="Syed K."/>
            <person name="Tsang A."/>
            <person name="Wiebenga A."/>
            <person name="Young D."/>
            <person name="Pisabarro A."/>
            <person name="Eastwood D.C."/>
            <person name="Martin F."/>
            <person name="Cullen D."/>
            <person name="Grigoriev I.V."/>
            <person name="Hibbett D.S."/>
        </authorList>
    </citation>
    <scope>NUCLEOTIDE SEQUENCE [LARGE SCALE GENOMIC DNA]</scope>
    <source>
        <strain evidence="6">TFB10046</strain>
    </source>
</reference>
<dbReference type="PANTHER" id="PTHR13710:SF154">
    <property type="entry name" value="RECQ HELICASE, PUTATIVE (AFU_ORTHOLOGUE AFUA_6G14720)-RELATED"/>
    <property type="match status" value="1"/>
</dbReference>
<dbReference type="EMBL" id="JH687981">
    <property type="protein sequence ID" value="EJD34203.1"/>
    <property type="molecule type" value="Genomic_DNA"/>
</dbReference>
<dbReference type="OrthoDB" id="2507344at2759"/>
<evidence type="ECO:0000256" key="2">
    <source>
        <dbReference type="ARBA" id="ARBA00034617"/>
    </source>
</evidence>
<dbReference type="AlphaFoldDB" id="J0WP67"/>
<dbReference type="Proteomes" id="UP000006514">
    <property type="component" value="Unassembled WGS sequence"/>
</dbReference>
<gene>
    <name evidence="5" type="ORF">AURDEDRAFT_76384</name>
</gene>
<proteinExistence type="inferred from homology"/>
<dbReference type="InterPro" id="IPR001650">
    <property type="entry name" value="Helicase_C-like"/>
</dbReference>
<protein>
    <recommendedName>
        <fullName evidence="3">DNA 3'-5' helicase</fullName>
        <ecNumber evidence="3">5.6.2.4</ecNumber>
    </recommendedName>
</protein>
<dbReference type="SMART" id="SM00490">
    <property type="entry name" value="HELICc"/>
    <property type="match status" value="1"/>
</dbReference>
<name>J0WP67_AURST</name>
<comment type="similarity">
    <text evidence="1">Belongs to the helicase family. RecQ subfamily.</text>
</comment>
<dbReference type="KEGG" id="adl:AURDEDRAFT_76384"/>
<dbReference type="OMA" id="MAELLEC"/>
<organism evidence="5 6">
    <name type="scientific">Auricularia subglabra (strain TFB-10046 / SS5)</name>
    <name type="common">White-rot fungus</name>
    <name type="synonym">Auricularia delicata (strain TFB10046)</name>
    <dbReference type="NCBI Taxonomy" id="717982"/>
    <lineage>
        <taxon>Eukaryota</taxon>
        <taxon>Fungi</taxon>
        <taxon>Dikarya</taxon>
        <taxon>Basidiomycota</taxon>
        <taxon>Agaricomycotina</taxon>
        <taxon>Agaricomycetes</taxon>
        <taxon>Auriculariales</taxon>
        <taxon>Auriculariaceae</taxon>
        <taxon>Auricularia</taxon>
    </lineage>
</organism>
<dbReference type="GO" id="GO:0005737">
    <property type="term" value="C:cytoplasm"/>
    <property type="evidence" value="ECO:0007669"/>
    <property type="project" value="TreeGrafter"/>
</dbReference>
<sequence>MLASLRAFLRCPTATFRSNGQRRGMEAVITGDCHTAIVLPTNGGKSMLWTLSSAHYDDATAISVVFVPWIVLALSHLRSCVKAGISASLWTKESPVFSSVTFVLPESGSSDSFHAGLRELSATGRLKRFFIDEVHAWIMDQDYRPAFLDASSLVAYAKPIHMLSATIPMDVFRDALVLLRVADVAAPVVIRERSIRPSIRYSVVYLCQSDFLGYIITAAQRLLTLPEHRAIVFVRTIDEAVAVANSLGCLAFHSKLSPHDRDGTLKTWETGGTRILVATTLLSTGFHLPGVRLVVEYGASWNYITHAQGTGRGGRDDHYCEAITLLDRRANYTVRRPDLYGHQEMMDCFMDTSQCLRYGISLYLDGFGERCNDLPLEFVPCSRCEQEHPVQSQSGTYNLRPAPLRELSVSLVEPQCPQTNVILRVNAELVAIQEQDRLRAHIYLKERLDTLT</sequence>
<accession>J0WP67</accession>
<dbReference type="InParanoid" id="J0WP67"/>
<dbReference type="GO" id="GO:0000724">
    <property type="term" value="P:double-strand break repair via homologous recombination"/>
    <property type="evidence" value="ECO:0007669"/>
    <property type="project" value="TreeGrafter"/>
</dbReference>
<dbReference type="GO" id="GO:0005694">
    <property type="term" value="C:chromosome"/>
    <property type="evidence" value="ECO:0007669"/>
    <property type="project" value="TreeGrafter"/>
</dbReference>
<keyword evidence="5" id="KW-0378">Hydrolase</keyword>
<evidence type="ECO:0000259" key="4">
    <source>
        <dbReference type="PROSITE" id="PS51194"/>
    </source>
</evidence>
<dbReference type="PANTHER" id="PTHR13710">
    <property type="entry name" value="DNA HELICASE RECQ FAMILY MEMBER"/>
    <property type="match status" value="1"/>
</dbReference>
<evidence type="ECO:0000313" key="5">
    <source>
        <dbReference type="EMBL" id="EJD34203.1"/>
    </source>
</evidence>
<dbReference type="SUPFAM" id="SSF52540">
    <property type="entry name" value="P-loop containing nucleoside triphosphate hydrolases"/>
    <property type="match status" value="1"/>
</dbReference>
<evidence type="ECO:0000256" key="1">
    <source>
        <dbReference type="ARBA" id="ARBA00005446"/>
    </source>
</evidence>
<comment type="catalytic activity">
    <reaction evidence="2">
        <text>Couples ATP hydrolysis with the unwinding of duplex DNA by translocating in the 3'-5' direction.</text>
        <dbReference type="EC" id="5.6.2.4"/>
    </reaction>
</comment>
<keyword evidence="6" id="KW-1185">Reference proteome</keyword>
<evidence type="ECO:0000256" key="3">
    <source>
        <dbReference type="ARBA" id="ARBA00034808"/>
    </source>
</evidence>
<dbReference type="GO" id="GO:0043138">
    <property type="term" value="F:3'-5' DNA helicase activity"/>
    <property type="evidence" value="ECO:0007669"/>
    <property type="project" value="UniProtKB-EC"/>
</dbReference>
<dbReference type="Pfam" id="PF00271">
    <property type="entry name" value="Helicase_C"/>
    <property type="match status" value="1"/>
</dbReference>
<dbReference type="InterPro" id="IPR027417">
    <property type="entry name" value="P-loop_NTPase"/>
</dbReference>
<dbReference type="eggNOG" id="KOG0351">
    <property type="taxonomic scope" value="Eukaryota"/>
</dbReference>
<evidence type="ECO:0000313" key="6">
    <source>
        <dbReference type="Proteomes" id="UP000006514"/>
    </source>
</evidence>
<dbReference type="PROSITE" id="PS51194">
    <property type="entry name" value="HELICASE_CTER"/>
    <property type="match status" value="1"/>
</dbReference>
<feature type="domain" description="Helicase C-terminal" evidence="4">
    <location>
        <begin position="217"/>
        <end position="364"/>
    </location>
</feature>